<comment type="subcellular location">
    <subcellularLocation>
        <location evidence="1">Membrane</location>
        <topology evidence="1">Multi-pass membrane protein</topology>
    </subcellularLocation>
</comment>
<evidence type="ECO:0000313" key="5">
    <source>
        <dbReference type="EMBL" id="GAQ77925.1"/>
    </source>
</evidence>
<dbReference type="InterPro" id="IPR045238">
    <property type="entry name" value="Tim23-like"/>
</dbReference>
<name>A0A1Y1HHI0_KLENI</name>
<evidence type="ECO:0000256" key="4">
    <source>
        <dbReference type="ARBA" id="ARBA00023136"/>
    </source>
</evidence>
<evidence type="ECO:0000256" key="1">
    <source>
        <dbReference type="ARBA" id="ARBA00004141"/>
    </source>
</evidence>
<accession>A0A1Y1HHI0</accession>
<dbReference type="OrthoDB" id="75343at2759"/>
<proteinExistence type="predicted"/>
<evidence type="ECO:0000256" key="3">
    <source>
        <dbReference type="ARBA" id="ARBA00022989"/>
    </source>
</evidence>
<organism evidence="5 6">
    <name type="scientific">Klebsormidium nitens</name>
    <name type="common">Green alga</name>
    <name type="synonym">Ulothrix nitens</name>
    <dbReference type="NCBI Taxonomy" id="105231"/>
    <lineage>
        <taxon>Eukaryota</taxon>
        <taxon>Viridiplantae</taxon>
        <taxon>Streptophyta</taxon>
        <taxon>Klebsormidiophyceae</taxon>
        <taxon>Klebsormidiales</taxon>
        <taxon>Klebsormidiaceae</taxon>
        <taxon>Klebsormidium</taxon>
    </lineage>
</organism>
<evidence type="ECO:0000256" key="2">
    <source>
        <dbReference type="ARBA" id="ARBA00022692"/>
    </source>
</evidence>
<keyword evidence="3" id="KW-1133">Transmembrane helix</keyword>
<gene>
    <name evidence="5" type="ORF">KFL_000050610</name>
</gene>
<keyword evidence="4" id="KW-0472">Membrane</keyword>
<keyword evidence="6" id="KW-1185">Reference proteome</keyword>
<reference evidence="5 6" key="1">
    <citation type="journal article" date="2014" name="Nat. Commun.">
        <title>Klebsormidium flaccidum genome reveals primary factors for plant terrestrial adaptation.</title>
        <authorList>
            <person name="Hori K."/>
            <person name="Maruyama F."/>
            <person name="Fujisawa T."/>
            <person name="Togashi T."/>
            <person name="Yamamoto N."/>
            <person name="Seo M."/>
            <person name="Sato S."/>
            <person name="Yamada T."/>
            <person name="Mori H."/>
            <person name="Tajima N."/>
            <person name="Moriyama T."/>
            <person name="Ikeuchi M."/>
            <person name="Watanabe M."/>
            <person name="Wada H."/>
            <person name="Kobayashi K."/>
            <person name="Saito M."/>
            <person name="Masuda T."/>
            <person name="Sasaki-Sekimoto Y."/>
            <person name="Mashiguchi K."/>
            <person name="Awai K."/>
            <person name="Shimojima M."/>
            <person name="Masuda S."/>
            <person name="Iwai M."/>
            <person name="Nobusawa T."/>
            <person name="Narise T."/>
            <person name="Kondo S."/>
            <person name="Saito H."/>
            <person name="Sato R."/>
            <person name="Murakawa M."/>
            <person name="Ihara Y."/>
            <person name="Oshima-Yamada Y."/>
            <person name="Ohtaka K."/>
            <person name="Satoh M."/>
            <person name="Sonobe K."/>
            <person name="Ishii M."/>
            <person name="Ohtani R."/>
            <person name="Kanamori-Sato M."/>
            <person name="Honoki R."/>
            <person name="Miyazaki D."/>
            <person name="Mochizuki H."/>
            <person name="Umetsu J."/>
            <person name="Higashi K."/>
            <person name="Shibata D."/>
            <person name="Kamiya Y."/>
            <person name="Sato N."/>
            <person name="Nakamura Y."/>
            <person name="Tabata S."/>
            <person name="Ida S."/>
            <person name="Kurokawa K."/>
            <person name="Ohta H."/>
        </authorList>
    </citation>
    <scope>NUCLEOTIDE SEQUENCE [LARGE SCALE GENOMIC DNA]</scope>
    <source>
        <strain evidence="5 6">NIES-2285</strain>
    </source>
</reference>
<dbReference type="OMA" id="THDAEHT"/>
<keyword evidence="2" id="KW-0812">Transmembrane</keyword>
<protein>
    <submittedName>
        <fullName evidence="5">Uncharacterized protein</fullName>
    </submittedName>
</protein>
<dbReference type="Pfam" id="PF02466">
    <property type="entry name" value="Tim17"/>
    <property type="match status" value="1"/>
</dbReference>
<dbReference type="GO" id="GO:0008320">
    <property type="term" value="F:protein transmembrane transporter activity"/>
    <property type="evidence" value="ECO:0000318"/>
    <property type="project" value="GO_Central"/>
</dbReference>
<dbReference type="PANTHER" id="PTHR15371">
    <property type="entry name" value="TIM23"/>
    <property type="match status" value="1"/>
</dbReference>
<dbReference type="PANTHER" id="PTHR15371:SF1">
    <property type="entry name" value="OUTER ENVELOPE PORE PROTEIN 16-2, CHLOROPLASTIC"/>
    <property type="match status" value="1"/>
</dbReference>
<dbReference type="GO" id="GO:0030150">
    <property type="term" value="P:protein import into mitochondrial matrix"/>
    <property type="evidence" value="ECO:0000318"/>
    <property type="project" value="GO_Central"/>
</dbReference>
<sequence length="170" mass="17829">MHARGKHFVPALLLRTTMSTNRVSATRVSGGWEAPSRIKVDLGNRLANTVVDSFVNIGLVGAAHGLAKEGLNQAVGSDNAKQFNFEKTAKDAARQGLEWGAISAVYTGVNYGLEQARDGRRDWVNSLAAGAITGALYAASTDDGRGNDKVAQSALTGAALATAAEFLRDL</sequence>
<dbReference type="Proteomes" id="UP000054558">
    <property type="component" value="Unassembled WGS sequence"/>
</dbReference>
<dbReference type="EMBL" id="DF236954">
    <property type="protein sequence ID" value="GAQ77925.1"/>
    <property type="molecule type" value="Genomic_DNA"/>
</dbReference>
<evidence type="ECO:0000313" key="6">
    <source>
        <dbReference type="Proteomes" id="UP000054558"/>
    </source>
</evidence>
<dbReference type="AlphaFoldDB" id="A0A1Y1HHI0"/>
<dbReference type="GO" id="GO:0005744">
    <property type="term" value="C:TIM23 mitochondrial import inner membrane translocase complex"/>
    <property type="evidence" value="ECO:0000318"/>
    <property type="project" value="GO_Central"/>
</dbReference>